<reference evidence="7 8" key="1">
    <citation type="submission" date="2019-04" db="EMBL/GenBank/DDBJ databases">
        <title>Complete genome sequence of Agrobacterium tumefaciens CFBP5877.</title>
        <authorList>
            <person name="Huang Y.-Y."/>
            <person name="Chiang H.-Y."/>
            <person name="Chou L."/>
            <person name="Lai E.-M."/>
            <person name="Kuo C.-H."/>
        </authorList>
    </citation>
    <scope>NUCLEOTIDE SEQUENCE [LARGE SCALE GENOMIC DNA]</scope>
    <source>
        <strain evidence="7 8">CFBP5877</strain>
    </source>
</reference>
<comment type="similarity">
    <text evidence="1">In the C-terminal section; belongs to the class-I pyridoxal-phosphate-dependent aminotransferase family.</text>
</comment>
<dbReference type="SUPFAM" id="SSF53383">
    <property type="entry name" value="PLP-dependent transferases"/>
    <property type="match status" value="1"/>
</dbReference>
<sequence>MVSNAVRLEVNVDEKVTAGTRIDKVMANIRQRIASRSLVPGARLPSVRALAKSMQLSTSTIVEAYDRLVADGTISSRPGSGFFVAGPLAPLSLADIEPRLDRAVDPLWVSRQALDEGSALAKPGCGWLPASWMPQEALRRAMRGLARADDALLTDYGSPMGLLPLRQLLSRRLAEHGVQAGASQIMLTDSGTQAIDLLCRFLLQPGDTVVVDDPCYFNFHALLRAHRVKIVGVPYTPAGPDLPLFEQALKEHQPRLYITNSAIHNPTGARLSAVSAHRLLMLAEQAGLTIIEDDIFADFETQAAPRLAAFDGLNRVVQIGSFSKTLSASVRCGFIAAPQAWVEALTDLKIATAFGGTHFSAALVLSLLTDGSYRKHVEALRQRLAAAVPEAATRLRSIGCMPWIEPQAGMFLWCRLPEGIDAADVARRALARQVVLAPGNVFSSSQNASGFMRFNVSQMAGPQVMTVLTDALR</sequence>
<name>A0AAE6BCA8_AGRTU</name>
<dbReference type="InterPro" id="IPR036390">
    <property type="entry name" value="WH_DNA-bd_sf"/>
</dbReference>
<dbReference type="PANTHER" id="PTHR46577">
    <property type="entry name" value="HTH-TYPE TRANSCRIPTIONAL REGULATORY PROTEIN GABR"/>
    <property type="match status" value="1"/>
</dbReference>
<evidence type="ECO:0000256" key="4">
    <source>
        <dbReference type="ARBA" id="ARBA00023125"/>
    </source>
</evidence>
<dbReference type="Gene3D" id="3.40.640.10">
    <property type="entry name" value="Type I PLP-dependent aspartate aminotransferase-like (Major domain)"/>
    <property type="match status" value="1"/>
</dbReference>
<feature type="domain" description="HTH gntR-type" evidence="6">
    <location>
        <begin position="19"/>
        <end position="87"/>
    </location>
</feature>
<keyword evidence="2" id="KW-0663">Pyridoxal phosphate</keyword>
<proteinExistence type="inferred from homology"/>
<dbReference type="Pfam" id="PF00155">
    <property type="entry name" value="Aminotran_1_2"/>
    <property type="match status" value="1"/>
</dbReference>
<evidence type="ECO:0000256" key="2">
    <source>
        <dbReference type="ARBA" id="ARBA00022898"/>
    </source>
</evidence>
<dbReference type="EMBL" id="CP039897">
    <property type="protein sequence ID" value="QCL80079.1"/>
    <property type="molecule type" value="Genomic_DNA"/>
</dbReference>
<dbReference type="InterPro" id="IPR015421">
    <property type="entry name" value="PyrdxlP-dep_Trfase_major"/>
</dbReference>
<dbReference type="InterPro" id="IPR000524">
    <property type="entry name" value="Tscrpt_reg_HTH_GntR"/>
</dbReference>
<dbReference type="InterPro" id="IPR015424">
    <property type="entry name" value="PyrdxlP-dep_Trfase"/>
</dbReference>
<dbReference type="SUPFAM" id="SSF46785">
    <property type="entry name" value="Winged helix' DNA-binding domain"/>
    <property type="match status" value="1"/>
</dbReference>
<dbReference type="SMART" id="SM00345">
    <property type="entry name" value="HTH_GNTR"/>
    <property type="match status" value="1"/>
</dbReference>
<dbReference type="InterPro" id="IPR015422">
    <property type="entry name" value="PyrdxlP-dep_Trfase_small"/>
</dbReference>
<evidence type="ECO:0000256" key="1">
    <source>
        <dbReference type="ARBA" id="ARBA00005384"/>
    </source>
</evidence>
<dbReference type="InterPro" id="IPR004839">
    <property type="entry name" value="Aminotransferase_I/II_large"/>
</dbReference>
<dbReference type="Gene3D" id="1.10.10.10">
    <property type="entry name" value="Winged helix-like DNA-binding domain superfamily/Winged helix DNA-binding domain"/>
    <property type="match status" value="1"/>
</dbReference>
<dbReference type="AlphaFoldDB" id="A0AAE6BCA8"/>
<dbReference type="CDD" id="cd07377">
    <property type="entry name" value="WHTH_GntR"/>
    <property type="match status" value="1"/>
</dbReference>
<dbReference type="InterPro" id="IPR036388">
    <property type="entry name" value="WH-like_DNA-bd_sf"/>
</dbReference>
<dbReference type="GO" id="GO:0003700">
    <property type="term" value="F:DNA-binding transcription factor activity"/>
    <property type="evidence" value="ECO:0007669"/>
    <property type="project" value="InterPro"/>
</dbReference>
<keyword evidence="7" id="KW-0032">Aminotransferase</keyword>
<dbReference type="GO" id="GO:0008483">
    <property type="term" value="F:transaminase activity"/>
    <property type="evidence" value="ECO:0007669"/>
    <property type="project" value="UniProtKB-KW"/>
</dbReference>
<keyword evidence="3" id="KW-0805">Transcription regulation</keyword>
<protein>
    <submittedName>
        <fullName evidence="7">PLP-dependent aminotransferase family protein</fullName>
    </submittedName>
</protein>
<evidence type="ECO:0000256" key="3">
    <source>
        <dbReference type="ARBA" id="ARBA00023015"/>
    </source>
</evidence>
<evidence type="ECO:0000259" key="6">
    <source>
        <dbReference type="PROSITE" id="PS50949"/>
    </source>
</evidence>
<organism evidence="7 8">
    <name type="scientific">Agrobacterium tumefaciens</name>
    <dbReference type="NCBI Taxonomy" id="358"/>
    <lineage>
        <taxon>Bacteria</taxon>
        <taxon>Pseudomonadati</taxon>
        <taxon>Pseudomonadota</taxon>
        <taxon>Alphaproteobacteria</taxon>
        <taxon>Hyphomicrobiales</taxon>
        <taxon>Rhizobiaceae</taxon>
        <taxon>Rhizobium/Agrobacterium group</taxon>
        <taxon>Agrobacterium</taxon>
        <taxon>Agrobacterium tumefaciens complex</taxon>
    </lineage>
</organism>
<gene>
    <name evidence="7" type="ORF">CFBP5877_14080</name>
</gene>
<accession>A0AAE6BCA8</accession>
<dbReference type="RefSeq" id="WP_080826820.1">
    <property type="nucleotide sequence ID" value="NZ_CP039888.1"/>
</dbReference>
<dbReference type="GO" id="GO:0003677">
    <property type="term" value="F:DNA binding"/>
    <property type="evidence" value="ECO:0007669"/>
    <property type="project" value="UniProtKB-KW"/>
</dbReference>
<keyword evidence="5" id="KW-0804">Transcription</keyword>
<keyword evidence="4" id="KW-0238">DNA-binding</keyword>
<dbReference type="CDD" id="cd00609">
    <property type="entry name" value="AAT_like"/>
    <property type="match status" value="1"/>
</dbReference>
<dbReference type="Gene3D" id="3.90.1150.10">
    <property type="entry name" value="Aspartate Aminotransferase, domain 1"/>
    <property type="match status" value="1"/>
</dbReference>
<dbReference type="PANTHER" id="PTHR46577:SF2">
    <property type="entry name" value="TRANSCRIPTIONAL REGULATORY PROTEIN"/>
    <property type="match status" value="1"/>
</dbReference>
<evidence type="ECO:0000313" key="7">
    <source>
        <dbReference type="EMBL" id="QCL80079.1"/>
    </source>
</evidence>
<dbReference type="InterPro" id="IPR051446">
    <property type="entry name" value="HTH_trans_reg/aminotransferase"/>
</dbReference>
<keyword evidence="7" id="KW-0808">Transferase</keyword>
<dbReference type="PROSITE" id="PS50949">
    <property type="entry name" value="HTH_GNTR"/>
    <property type="match status" value="1"/>
</dbReference>
<evidence type="ECO:0000313" key="8">
    <source>
        <dbReference type="Proteomes" id="UP000298579"/>
    </source>
</evidence>
<dbReference type="Proteomes" id="UP000298579">
    <property type="component" value="Chromosome circular"/>
</dbReference>
<dbReference type="GO" id="GO:0030170">
    <property type="term" value="F:pyridoxal phosphate binding"/>
    <property type="evidence" value="ECO:0007669"/>
    <property type="project" value="InterPro"/>
</dbReference>
<dbReference type="Pfam" id="PF00392">
    <property type="entry name" value="GntR"/>
    <property type="match status" value="1"/>
</dbReference>
<evidence type="ECO:0000256" key="5">
    <source>
        <dbReference type="ARBA" id="ARBA00023163"/>
    </source>
</evidence>